<feature type="domain" description="Cadherin" evidence="21">
    <location>
        <begin position="1626"/>
        <end position="1730"/>
    </location>
</feature>
<keyword evidence="4 17" id="KW-0812">Transmembrane</keyword>
<dbReference type="Proteomes" id="UP000504635">
    <property type="component" value="Unplaced"/>
</dbReference>
<evidence type="ECO:0000256" key="16">
    <source>
        <dbReference type="SAM" id="MobiDB-lite"/>
    </source>
</evidence>
<dbReference type="FunFam" id="2.60.40.60:FF:000059">
    <property type="entry name" value="FAT atypical cadherin 3"/>
    <property type="match status" value="1"/>
</dbReference>
<feature type="domain" description="Cadherin" evidence="21">
    <location>
        <begin position="1171"/>
        <end position="1276"/>
    </location>
</feature>
<keyword evidence="10 17" id="KW-0472">Membrane</keyword>
<feature type="disulfide bond" evidence="14">
    <location>
        <begin position="3952"/>
        <end position="3961"/>
    </location>
</feature>
<feature type="domain" description="Cadherin" evidence="21">
    <location>
        <begin position="3544"/>
        <end position="3648"/>
    </location>
</feature>
<dbReference type="InterPro" id="IPR001881">
    <property type="entry name" value="EGF-like_Ca-bd_dom"/>
</dbReference>
<dbReference type="PANTHER" id="PTHR24027:SF438">
    <property type="entry name" value="CADHERIN 23"/>
    <property type="match status" value="1"/>
</dbReference>
<dbReference type="PROSITE" id="PS01186">
    <property type="entry name" value="EGF_2"/>
    <property type="match status" value="1"/>
</dbReference>
<dbReference type="FunFam" id="2.10.25.10:FF:000125">
    <property type="entry name" value="Neurogenic locus notch protein-like"/>
    <property type="match status" value="1"/>
</dbReference>
<dbReference type="SMART" id="SM00179">
    <property type="entry name" value="EGF_CA"/>
    <property type="match status" value="4"/>
</dbReference>
<feature type="domain" description="EGF-like" evidence="20">
    <location>
        <begin position="4206"/>
        <end position="4243"/>
    </location>
</feature>
<dbReference type="GO" id="GO:0005509">
    <property type="term" value="F:calcium ion binding"/>
    <property type="evidence" value="ECO:0007669"/>
    <property type="project" value="UniProtKB-UniRule"/>
</dbReference>
<evidence type="ECO:0000259" key="19">
    <source>
        <dbReference type="PROSITE" id="PS50025"/>
    </source>
</evidence>
<feature type="domain" description="Cadherin" evidence="21">
    <location>
        <begin position="1961"/>
        <end position="2049"/>
    </location>
</feature>
<evidence type="ECO:0000256" key="9">
    <source>
        <dbReference type="ARBA" id="ARBA00022989"/>
    </source>
</evidence>
<evidence type="ECO:0000256" key="3">
    <source>
        <dbReference type="ARBA" id="ARBA00022536"/>
    </source>
</evidence>
<dbReference type="FunFam" id="2.60.40.60:FF:000100">
    <property type="entry name" value="protocadherin Fat 2"/>
    <property type="match status" value="1"/>
</dbReference>
<dbReference type="GeneID" id="115891127"/>
<keyword evidence="6" id="KW-0677">Repeat</keyword>
<dbReference type="InterPro" id="IPR018097">
    <property type="entry name" value="EGF_Ca-bd_CS"/>
</dbReference>
<dbReference type="CDD" id="cd00110">
    <property type="entry name" value="LamG"/>
    <property type="match status" value="1"/>
</dbReference>
<dbReference type="FunFam" id="2.60.40.60:FF:000024">
    <property type="entry name" value="FAT atypical cadherin 3"/>
    <property type="match status" value="2"/>
</dbReference>
<dbReference type="FunFam" id="2.60.40.60:FF:000397">
    <property type="entry name" value="Fat-like cadherin-related tumor suppressor homolog"/>
    <property type="match status" value="1"/>
</dbReference>
<evidence type="ECO:0000256" key="7">
    <source>
        <dbReference type="ARBA" id="ARBA00022837"/>
    </source>
</evidence>
<dbReference type="CDD" id="cd11304">
    <property type="entry name" value="Cadherin_repeat"/>
    <property type="match status" value="34"/>
</dbReference>
<feature type="signal peptide" evidence="18">
    <location>
        <begin position="1"/>
        <end position="22"/>
    </location>
</feature>
<dbReference type="SMART" id="SM00112">
    <property type="entry name" value="CA"/>
    <property type="match status" value="34"/>
</dbReference>
<dbReference type="GO" id="GO:0008104">
    <property type="term" value="P:intracellular protein localization"/>
    <property type="evidence" value="ECO:0007669"/>
    <property type="project" value="UniProtKB-ARBA"/>
</dbReference>
<comment type="subcellular location">
    <subcellularLocation>
        <location evidence="1">Cell membrane</location>
        <topology evidence="1">Single-pass type I membrane protein</topology>
    </subcellularLocation>
</comment>
<feature type="domain" description="Cadherin" evidence="21">
    <location>
        <begin position="2592"/>
        <end position="2694"/>
    </location>
</feature>
<dbReference type="FunCoup" id="A0A6J2YVS0">
    <property type="interactions" value="354"/>
</dbReference>
<feature type="domain" description="Cadherin" evidence="21">
    <location>
        <begin position="2150"/>
        <end position="2250"/>
    </location>
</feature>
<feature type="domain" description="Cadherin" evidence="21">
    <location>
        <begin position="2490"/>
        <end position="2591"/>
    </location>
</feature>
<dbReference type="GO" id="GO:0007163">
    <property type="term" value="P:establishment or maintenance of cell polarity"/>
    <property type="evidence" value="ECO:0007669"/>
    <property type="project" value="UniProtKB-ARBA"/>
</dbReference>
<dbReference type="SUPFAM" id="SSF49313">
    <property type="entry name" value="Cadherin-like"/>
    <property type="match status" value="33"/>
</dbReference>
<proteinExistence type="predicted"/>
<keyword evidence="22" id="KW-1185">Reference proteome</keyword>
<feature type="domain" description="Cadherin" evidence="21">
    <location>
        <begin position="3334"/>
        <end position="3438"/>
    </location>
</feature>
<feature type="domain" description="Cadherin" evidence="21">
    <location>
        <begin position="1316"/>
        <end position="1421"/>
    </location>
</feature>
<dbReference type="FunFam" id="2.60.40.60:FF:000051">
    <property type="entry name" value="FAT atypical cadherin 1"/>
    <property type="match status" value="1"/>
</dbReference>
<evidence type="ECO:0000259" key="20">
    <source>
        <dbReference type="PROSITE" id="PS50026"/>
    </source>
</evidence>
<feature type="disulfide bond" evidence="14">
    <location>
        <begin position="4233"/>
        <end position="4242"/>
    </location>
</feature>
<dbReference type="InterPro" id="IPR015919">
    <property type="entry name" value="Cadherin-like_sf"/>
</dbReference>
<dbReference type="InterPro" id="IPR000742">
    <property type="entry name" value="EGF"/>
</dbReference>
<dbReference type="FunFam" id="2.60.40.60:FF:000033">
    <property type="entry name" value="FAT atypical cadherin 1"/>
    <property type="match status" value="3"/>
</dbReference>
<feature type="domain" description="Cadherin" evidence="21">
    <location>
        <begin position="273"/>
        <end position="374"/>
    </location>
</feature>
<evidence type="ECO:0000256" key="4">
    <source>
        <dbReference type="ARBA" id="ARBA00022692"/>
    </source>
</evidence>
<evidence type="ECO:0000256" key="5">
    <source>
        <dbReference type="ARBA" id="ARBA00022729"/>
    </source>
</evidence>
<evidence type="ECO:0000313" key="22">
    <source>
        <dbReference type="Proteomes" id="UP000504635"/>
    </source>
</evidence>
<dbReference type="FunFam" id="2.60.40.60:FF:000013">
    <property type="entry name" value="Cadherin EGF LAG seven-pass G-type receptor"/>
    <property type="match status" value="3"/>
</dbReference>
<dbReference type="FunFam" id="2.60.40.60:FF:000020">
    <property type="entry name" value="Dachsous cadherin-related 1b"/>
    <property type="match status" value="1"/>
</dbReference>
<feature type="domain" description="Cadherin" evidence="21">
    <location>
        <begin position="1731"/>
        <end position="1828"/>
    </location>
</feature>
<reference evidence="23" key="1">
    <citation type="submission" date="2025-08" db="UniProtKB">
        <authorList>
            <consortium name="RefSeq"/>
        </authorList>
    </citation>
    <scope>IDENTIFICATION</scope>
    <source>
        <tissue evidence="23">Gonads</tissue>
    </source>
</reference>
<feature type="transmembrane region" description="Helical" evidence="17">
    <location>
        <begin position="4338"/>
        <end position="4363"/>
    </location>
</feature>
<accession>A0A6J2YVS0</accession>
<dbReference type="OrthoDB" id="6252479at2759"/>
<dbReference type="FunFam" id="2.60.40.60:FF:000037">
    <property type="entry name" value="FAT atypical cadherin 1"/>
    <property type="match status" value="1"/>
</dbReference>
<dbReference type="GO" id="GO:0048589">
    <property type="term" value="P:developmental growth"/>
    <property type="evidence" value="ECO:0007669"/>
    <property type="project" value="UniProtKB-ARBA"/>
</dbReference>
<feature type="domain" description="Cadherin" evidence="21">
    <location>
        <begin position="3025"/>
        <end position="3124"/>
    </location>
</feature>
<evidence type="ECO:0000256" key="11">
    <source>
        <dbReference type="ARBA" id="ARBA00023157"/>
    </source>
</evidence>
<feature type="region of interest" description="Disordered" evidence="16">
    <location>
        <begin position="4681"/>
        <end position="4709"/>
    </location>
</feature>
<feature type="domain" description="Cadherin" evidence="21">
    <location>
        <begin position="3126"/>
        <end position="3229"/>
    </location>
</feature>
<protein>
    <submittedName>
        <fullName evidence="23">Fat-like cadherin-related tumor suppressor homolog isoform X1</fullName>
    </submittedName>
</protein>
<evidence type="ECO:0000256" key="6">
    <source>
        <dbReference type="ARBA" id="ARBA00022737"/>
    </source>
</evidence>
<dbReference type="RefSeq" id="XP_030767377.1">
    <property type="nucleotide sequence ID" value="XM_030911517.1"/>
</dbReference>
<feature type="domain" description="Cadherin" evidence="21">
    <location>
        <begin position="959"/>
        <end position="1065"/>
    </location>
</feature>
<name>A0A6J2YVS0_SITOR</name>
<feature type="disulfide bond" evidence="14">
    <location>
        <begin position="4307"/>
        <end position="4316"/>
    </location>
</feature>
<keyword evidence="8" id="KW-0130">Cell adhesion</keyword>
<feature type="domain" description="Cadherin" evidence="21">
    <location>
        <begin position="2695"/>
        <end position="2815"/>
    </location>
</feature>
<dbReference type="PANTHER" id="PTHR24027">
    <property type="entry name" value="CADHERIN-23"/>
    <property type="match status" value="1"/>
</dbReference>
<dbReference type="KEGG" id="soy:115891127"/>
<dbReference type="InParanoid" id="A0A6J2YVS0"/>
<dbReference type="PRINTS" id="PR00205">
    <property type="entry name" value="CADHERIN"/>
</dbReference>
<evidence type="ECO:0000256" key="2">
    <source>
        <dbReference type="ARBA" id="ARBA00022475"/>
    </source>
</evidence>
<dbReference type="GO" id="GO:0045296">
    <property type="term" value="F:cadherin binding"/>
    <property type="evidence" value="ECO:0007669"/>
    <property type="project" value="TreeGrafter"/>
</dbReference>
<keyword evidence="3 14" id="KW-0245">EGF-like domain</keyword>
<dbReference type="FunFam" id="2.60.40.60:FF:000066">
    <property type="entry name" value="FAT atypical cadherin 1"/>
    <property type="match status" value="1"/>
</dbReference>
<keyword evidence="2" id="KW-1003">Cell membrane</keyword>
<dbReference type="GO" id="GO:0016342">
    <property type="term" value="C:catenin complex"/>
    <property type="evidence" value="ECO:0007669"/>
    <property type="project" value="TreeGrafter"/>
</dbReference>
<feature type="domain" description="Cadherin" evidence="21">
    <location>
        <begin position="3663"/>
        <end position="3763"/>
    </location>
</feature>
<evidence type="ECO:0000256" key="8">
    <source>
        <dbReference type="ARBA" id="ARBA00022889"/>
    </source>
</evidence>
<feature type="region of interest" description="Disordered" evidence="16">
    <location>
        <begin position="4504"/>
        <end position="4540"/>
    </location>
</feature>
<dbReference type="Gene3D" id="2.60.40.60">
    <property type="entry name" value="Cadherins"/>
    <property type="match status" value="34"/>
</dbReference>
<dbReference type="SMART" id="SM00282">
    <property type="entry name" value="LamG"/>
    <property type="match status" value="1"/>
</dbReference>
<evidence type="ECO:0000256" key="15">
    <source>
        <dbReference type="SAM" id="Coils"/>
    </source>
</evidence>
<dbReference type="GO" id="GO:0001736">
    <property type="term" value="P:establishment of planar polarity"/>
    <property type="evidence" value="ECO:0007669"/>
    <property type="project" value="UniProtKB-ARBA"/>
</dbReference>
<sequence length="4769" mass="530616">MLRCAVPVAAILFLYLTSTCQTSENGQASSDVNFRFTEQLYNVSIPENSVAKTYASQSPGSPRMGIQIVPNTFADIRYKIIDGDKFFKAEQRLVGDFCFLFIRIKTGNNDVLNRERKDKYILQIRATASIKDGKQKVQYTSDTMVVVTILDTNDLSPLFYPMEYNASVFEDTPVHQSIVRVIAEDADLGRNGEIYYSFAEDTDKFAIHPMTGVVTLTRPLRVNEGTYHELTVLAQDRGVQRSGSSFSKAKVRVRVKKVNFFPPDIRIRRHPLIVENSSADIYAIVNVSDRDSGIHGEIDRLEIVDGDPDGHFRIRPTRQKGEYNIEVLKLLDREKTPQGYQLQLRAVDKGVPPRESYKSVPVQLADLNDNAPVFIKEIYDVKVPETAPINTPLIRLKVTDADEGRNAQVFLEIVGGNEGGEFVINPETGMLYTAVPLDAENKQFYSLTVSAIDQGNVGTRKQSSAKVKIYVEDTNDNDPIFDKAEMTVWIDENMPAGTSVTTVHAKDKDRGENAYISYLIANLNKVPFEVDHFSGLIKTTQLLDYESMRREYVLRVRASDWGNPYRRQTEMQLTVKLKDINDNRPQFEKIDCVGNLPRHTPISSEIITLSAIDFDSGNIISYRIVSGNEDNCFTIDSTSGTITVACDLNDVRVNDRELNVTATDNTHFADIARVRLKLINSKKNLFRSGRLLTDDTGAFDCKDTGVARRLTEVLAEAENNNSPLETEDFPMMPIRYGQNVHAPEFMDFPIEIKVNESVTLGTTLVKLKARDRDLGYNGKLVYGISGGDVHSQFCIDIETGEVKVIGYLDREKEYEYFLNITVYDLGKPQKSSSRVLPITVLDINDNAPKFEKTLASFRVTENALNGTDIFRANATDLDEGDNAKVTYYLMTDTKDFMVDKNTGVLKVANALDRERQDLYELRIRATDNGGKGPDNPPLFSEAVVRISVDDINDNAPKFSLPNYNVKIREDVPKGTVVATVTASDPDLGPDGEIVYSLEDSDSDGTFKIDKLSGTIRTTKPLDFEERQVHSLMVFAHDRGNPRLSSEATVTVNVVDVNENVYAPLFSDSVLVGSVRENRAIGTVVMNVSAVDLDPPGGDSMVEYSIRGGDGIGLFSIDYEGIIRTTAILDIETKSHYWLTVFAQDHGVVPLYSSVEVYIEVLNENDNIPLSEYPVYYPVIQEDSPPGTLVQEIRASDRDKDPNQELTFRIASGNPEGFFTINTKTGEISTTARKLDRETQDEHILEVSISDNGEPSLSSTTRVVVKVDDINDNAPEFEQISYSVVIPATGNYNKAMFQNDDRGYLVDDFEVADAAIELEPWESHVPSDFRDLEPALRVLAYDRDTGPNAELRYMIKSGKGKSKFKIDSATGVVYAQKGFEPGQEYELNIKAVDNGSPSRSNTCKVSVKVVPVPESSEHPPVVKVPPPVKLTEGDEIGFLVSLIQATDEDNDRLWYDIVDGDPRQDFYIGRDTGNVLLAHKLDHEHQSEYSLNISVSDSIHTVYITLNVTVIDINDHRPQFTEMIYRMEISEAVPIDTEIFRLTATDEDENDKLIYSVTSAENMLSLKIFKLDSITGVITLVGNLDRETLSEHVLTVMVRDGGTPAKRNLARLHIIVHDHNDHAPHFSDKILVGKVFETASVGSVVLRALAVDHDKGDNARITYSIVSGNVGNVFAIDADLGTIRIARELDLTSASEYTLHIRATDHGQPPLTATVPAHISLAMADNAPPRFANKEIAAEIYEDQPLGSYVAHLEVRSTSSLQFEILEGNSDSSFIISPSTGIIITQKILDYETTKFYNLSVIATNMASVSATCNVIIHILDKNDNVPRFLQDQYFGYISEASSIGSLITTNTSEPLVIKAFDADSERNALLQFDIVEILPRRYFQIDSNTGAIRSTRLLDHETLPSFSFHVQVSDMGKPKLVSEATARVDIQVKDVNDCPPVFSSLVYNVTLLLPSYKDVTIIQVNASDPDSSEDQYLKYDIIEGNKMGAFAIDSKSGVITLADPEAVKPSASYKIHVRVTDGKFASVAKVYIRVDESDNSGLVFQKPFYEGSIVENSTKITIVCVVNVLGSALNEHIEFKILNPTDMFTIGPTSGVIRTTGIKFDRETKDAYQLIVEARSEMPHREKPRVAHVMVNVTVLDINDNCPMFVNLPYYAVVSVDDEKGMVIAKVHAIDLDSSENGEVRYELNKGHGELFKVQRETGDIEIRQNLEGHNREYELQISAYDKGITPCRTDVTVHIKVIDRSMPVFKKQFYSETIAENVELHSPLSVSIEAESPLSRKLIYSIVKGNEMEEFALDFNTVPSEPRFRTIHHNLAEFLDYIKNSDNTQKGVISVVDELDYEQNPQYELLIRATDSVSGVYAEVPVSIVLSDVNDCPPEFTQESYNISISEAAQFGTHVLTVQANDNDTGINQKIAYSIQKDSNNNATDYFYIDDLEGKIYFKQSLDHEMSSEYHFVVVATDQGAPSLNSTAHVWIKVLDMNDNPPKFEQASYSCGLSVSAKRDQFVTIVKASDLDEIDRDSLKYTIVTGNEQQTFSMDPSTGIVSLVNLANFGNQQMMLLNVSVSDGVYTNFARLKVELIPANLHAPKFKDVILDVAVPENRMPGVTVALVNATDADFGEFGTISYSIHSDLLNEVFAIDKNSGKIQTKIRLDREKQKQYEIPVMATDKGGLSDFLTVRVKVLDENDNAPKFLLKEYKISIPSNLTSGLAFSKVKAVDTDENFAPKVKAVDADENLAAQIEYSIYEKKSSEVSNIFSINPSTGELFLIRDAYSWVGNVFQFFVRATDKGKPEKHSDVPVNILVIGPTDIPPVFDRKEGKFFLSENSATGTVITKLKILSNVSVTYQIVSDSDDNPQFLIDAQGQISLAKPLNFEAQPTHLIGVLALTDSSPPITALAEIVLQVQDENDHEPQFESSTYTLNLGENVKEGSTIMKVIAHDEDQGSNGEVRYSFTSEKSENFFYDYFSIDSHTGVISTLVKMDKETRAEYKFYVTAADNGVPKRSARTTVIIKLKDYNDSPTTFKESSYQTEVSEDALPGTVLLTLTTTDLDVDLHTPVEFYITSGDPDSQFQIRQTGELYVAKSLDREKIASYQLTILVTDGLFTDTTRVSVKILDANDNPPFCLKYRYRQILSEGIRPGSFVLSVLATDLDGPEHSKLRYILSGEGSESFLLDKDTGDLKTVMSLDREKQSKYILTAHVHDKEVVKWECSSQIELIISDLNDNAPVFSLPSYSVALPEDVEIGTLVTKIHATDADIGINRKIKYSFIDSFNDHFLMASDSGIVTLAKPLDREIRAVYNLTVQAVDQGTPQLSTVTNLTVNVQDINDNPPEFAHKYYFATVPEIDAVGTEVVRVLATSKDIGANAEVYYSIIGGNEHKKFSIDREKGVITIAEMLDYERAKDYFLTIQAIDGGTPPLSNVATVNITVTDCNDNAPVFSQLSYSARIREDAHVDDKILQITATDLDSQANGEIAYSIINGDNQGQFSIDPVTGYVSVASPLDRETVSGYVLEILAKDNGQPVLSRQTMLNIEISDANDNPPTFTQLNYTAVIQENKPLGHSILQFAITDADIPPNTEPYTFDIRVGNEGNYFRLDQDGILRTAAKFNHKIRNNYMLQIRVFDNGSPPLFSDAWVLVKVIEESQYPPIITPLEVNINSYLDEYPGGIVGKIYANDQDQYDTLSFALHPTAGMSYPAYELFKINRSDGTLTALPRLDVGEYRLNVSVTDGKFFTYTTVKINVDVLTETMLDNSVGIRFRDVSPESFILSHRKGFVRAVRNAMNCKSKDVIIVSVQPSRDDDLLRARRNVDYLNERSKRYIHKDLDVLFTVRKSDDGFYSSDTIRKALNDNLEELEESTKLVVEEIIRLECNNKYCLYGSCQDHYVLDTSELEPVSTDVTSFVSPKHHQKLECLCNEGYGGDRCDTIVNECARNPCPVFKICIPDASQTGYSCQCPEGFAGPSCDVDISKCHDQNCYIARNPMSFTGKSYSQYRIINKKSIEDQLSLSLRIRTVQPTGNLMYAAGKVDYNILEIVNGGVQYRFELGSGEGIVRVGDVYVSDGSWHEIKLERDRNNAKITIDGTYVAQGSAPGVSDILNIQNDEMYLGAEVHQHPSILGFEDVQKGFTGCMDDIRISRVSIPLHKSGENSVMVLKRFANVGFSCDTSSVLVPPGPCGSHPCMNGGTCRESKGGFECECHERYKGTVCELDTDPCASAPCLYGGKCSPTIGGDFVCECIFRLSGKRCEYGRYCSPNPCKHGGVCEEGDDGPLCKCRAFAGEFCEYDLNECESNPCQNGGTCINEIGSFHCICPSNVTGPYCANSIFNSPISSTFFLNITWNHLIYIAIVVIGLIILSIVICSICCFRMKKSKKRRTRMVNNENVKDNNVLNSTRPNEMSELKRGSKLSNLEVNHRDGPICPARPVSYTPSSQNEGTYVCNNTTMMFNNLDTLRSYGSAGDELENVPPDYVRNLNRSAPQGCISNHCDSEKTKWAEQLHLNDKSKLKNDYKVSSPVNCDPPNRLYGGRSNTLANSNIRSPPTSNIAEEDQRNVGSYHWDCSDWARHSQTLPNITEVPGSEVPDSSSFHSNESNESRCLNHVGHHNVPHHRGVGVSPLNEVDAELEYTADIGENCDSSCLNPLNGDGGSDQDYHTFTTVPLIIVKPTERCIRHPNSYLPPHSYNIPSEAEADSLASPESDDVEPYGFPSNRNRRKQMDDDIASVITTLEERHSLLGGCYASNSDMSTNLCEIEDSECETEHKPLNYISGRVHQTSV</sequence>
<dbReference type="FunFam" id="2.60.40.60:FF:000064">
    <property type="entry name" value="FAT atypical cadherin 1"/>
    <property type="match status" value="1"/>
</dbReference>
<dbReference type="FunFam" id="2.60.40.60:FF:000041">
    <property type="entry name" value="FAT atypical cadherin 1"/>
    <property type="match status" value="1"/>
</dbReference>
<feature type="domain" description="Laminin G" evidence="19">
    <location>
        <begin position="3979"/>
        <end position="4160"/>
    </location>
</feature>
<feature type="disulfide bond" evidence="14">
    <location>
        <begin position="3933"/>
        <end position="3950"/>
    </location>
</feature>
<gene>
    <name evidence="23" type="primary">LOC115891127</name>
</gene>
<dbReference type="FunFam" id="2.60.40.60:FF:000021">
    <property type="entry name" value="FAT atypical cadherin 1"/>
    <property type="match status" value="1"/>
</dbReference>
<feature type="domain" description="Cadherin" evidence="21">
    <location>
        <begin position="596"/>
        <end position="699"/>
    </location>
</feature>
<dbReference type="GO" id="GO:0007156">
    <property type="term" value="P:homophilic cell adhesion via plasma membrane adhesion molecules"/>
    <property type="evidence" value="ECO:0007669"/>
    <property type="project" value="InterPro"/>
</dbReference>
<feature type="domain" description="Cadherin" evidence="21">
    <location>
        <begin position="2916"/>
        <end position="3024"/>
    </location>
</feature>
<dbReference type="FunFam" id="2.10.25.10:FF:000508">
    <property type="entry name" value="Eyes shut homolog"/>
    <property type="match status" value="1"/>
</dbReference>
<dbReference type="GO" id="GO:0048513">
    <property type="term" value="P:animal organ development"/>
    <property type="evidence" value="ECO:0007669"/>
    <property type="project" value="UniProtKB-ARBA"/>
</dbReference>
<evidence type="ECO:0000256" key="14">
    <source>
        <dbReference type="PROSITE-ProRule" id="PRU00076"/>
    </source>
</evidence>
<dbReference type="InterPro" id="IPR013320">
    <property type="entry name" value="ConA-like_dom_sf"/>
</dbReference>
<dbReference type="PROSITE" id="PS50268">
    <property type="entry name" value="CADHERIN_2"/>
    <property type="match status" value="34"/>
</dbReference>
<keyword evidence="5 18" id="KW-0732">Signal</keyword>
<dbReference type="InterPro" id="IPR000152">
    <property type="entry name" value="EGF-type_Asp/Asn_hydroxyl_site"/>
</dbReference>
<dbReference type="FunFam" id="2.60.40.60:FF:000075">
    <property type="entry name" value="FAT atypical cadherin 1"/>
    <property type="match status" value="1"/>
</dbReference>
<dbReference type="GO" id="GO:0007424">
    <property type="term" value="P:open tracheal system development"/>
    <property type="evidence" value="ECO:0007669"/>
    <property type="project" value="UniProtKB-ARBA"/>
</dbReference>
<dbReference type="Gene3D" id="2.10.25.10">
    <property type="entry name" value="Laminin"/>
    <property type="match status" value="5"/>
</dbReference>
<dbReference type="InterPro" id="IPR001791">
    <property type="entry name" value="Laminin_G"/>
</dbReference>
<feature type="domain" description="EGF-like" evidence="20">
    <location>
        <begin position="4281"/>
        <end position="4317"/>
    </location>
</feature>
<feature type="chain" id="PRO_5026950107" evidence="18">
    <location>
        <begin position="23"/>
        <end position="4769"/>
    </location>
</feature>
<keyword evidence="9 17" id="KW-1133">Transmembrane helix</keyword>
<feature type="domain" description="Cadherin" evidence="21">
    <location>
        <begin position="746"/>
        <end position="850"/>
    </location>
</feature>
<feature type="domain" description="Cadherin" evidence="21">
    <location>
        <begin position="1520"/>
        <end position="1625"/>
    </location>
</feature>
<dbReference type="SMART" id="SM00181">
    <property type="entry name" value="EGF"/>
    <property type="match status" value="6"/>
</dbReference>
<feature type="domain" description="Cadherin" evidence="21">
    <location>
        <begin position="482"/>
        <end position="587"/>
    </location>
</feature>
<feature type="domain" description="Cadherin" evidence="21">
    <location>
        <begin position="37"/>
        <end position="159"/>
    </location>
</feature>
<dbReference type="InterPro" id="IPR039808">
    <property type="entry name" value="Cadherin"/>
</dbReference>
<feature type="domain" description="Cadherin" evidence="21">
    <location>
        <begin position="160"/>
        <end position="265"/>
    </location>
</feature>
<dbReference type="PROSITE" id="PS50026">
    <property type="entry name" value="EGF_3"/>
    <property type="match status" value="5"/>
</dbReference>
<feature type="disulfide bond" evidence="14">
    <location>
        <begin position="4194"/>
        <end position="4203"/>
    </location>
</feature>
<evidence type="ECO:0000256" key="18">
    <source>
        <dbReference type="SAM" id="SignalP"/>
    </source>
</evidence>
<feature type="coiled-coil region" evidence="15">
    <location>
        <begin position="3842"/>
        <end position="3869"/>
    </location>
</feature>
<organism evidence="22 23">
    <name type="scientific">Sitophilus oryzae</name>
    <name type="common">Rice weevil</name>
    <name type="synonym">Curculio oryzae</name>
    <dbReference type="NCBI Taxonomy" id="7048"/>
    <lineage>
        <taxon>Eukaryota</taxon>
        <taxon>Metazoa</taxon>
        <taxon>Ecdysozoa</taxon>
        <taxon>Arthropoda</taxon>
        <taxon>Hexapoda</taxon>
        <taxon>Insecta</taxon>
        <taxon>Pterygota</taxon>
        <taxon>Neoptera</taxon>
        <taxon>Endopterygota</taxon>
        <taxon>Coleoptera</taxon>
        <taxon>Polyphaga</taxon>
        <taxon>Cucujiformia</taxon>
        <taxon>Curculionidae</taxon>
        <taxon>Dryophthorinae</taxon>
        <taxon>Sitophilus</taxon>
    </lineage>
</organism>
<dbReference type="FunFam" id="2.60.40.60:FF:000080">
    <property type="entry name" value="FAT atypical cadherin 1"/>
    <property type="match status" value="1"/>
</dbReference>
<keyword evidence="12" id="KW-0325">Glycoprotein</keyword>
<feature type="domain" description="Cadherin" evidence="21">
    <location>
        <begin position="1421"/>
        <end position="1519"/>
    </location>
</feature>
<feature type="domain" description="Cadherin" evidence="21">
    <location>
        <begin position="851"/>
        <end position="958"/>
    </location>
</feature>
<dbReference type="PROSITE" id="PS00232">
    <property type="entry name" value="CADHERIN_1"/>
    <property type="match status" value="15"/>
</dbReference>
<evidence type="ECO:0000256" key="17">
    <source>
        <dbReference type="SAM" id="Phobius"/>
    </source>
</evidence>
<dbReference type="PROSITE" id="PS00010">
    <property type="entry name" value="ASX_HYDROXYL"/>
    <property type="match status" value="1"/>
</dbReference>
<keyword evidence="15" id="KW-0175">Coiled coil</keyword>
<dbReference type="CDD" id="cd00054">
    <property type="entry name" value="EGF_CA"/>
    <property type="match status" value="5"/>
</dbReference>
<dbReference type="Pfam" id="PF02210">
    <property type="entry name" value="Laminin_G_2"/>
    <property type="match status" value="1"/>
</dbReference>
<feature type="domain" description="Cadherin" evidence="21">
    <location>
        <begin position="2045"/>
        <end position="2149"/>
    </location>
</feature>
<feature type="domain" description="Cadherin" evidence="21">
    <location>
        <begin position="375"/>
        <end position="481"/>
    </location>
</feature>
<dbReference type="Pfam" id="PF00008">
    <property type="entry name" value="EGF"/>
    <property type="match status" value="2"/>
</dbReference>
<dbReference type="FunFam" id="2.60.120.200:FF:000250">
    <property type="entry name" value="Fat-like cadherin-related tumor suppressor homolog"/>
    <property type="match status" value="1"/>
</dbReference>
<feature type="domain" description="Cadherin" evidence="21">
    <location>
        <begin position="3230"/>
        <end position="3333"/>
    </location>
</feature>
<evidence type="ECO:0000256" key="12">
    <source>
        <dbReference type="ARBA" id="ARBA00023180"/>
    </source>
</evidence>
<dbReference type="InterPro" id="IPR020894">
    <property type="entry name" value="Cadherin_CS"/>
</dbReference>
<evidence type="ECO:0000313" key="23">
    <source>
        <dbReference type="RefSeq" id="XP_030767377.1"/>
    </source>
</evidence>
<dbReference type="FunFam" id="2.60.40.60:FF:000002">
    <property type="entry name" value="Protocadherin alpha 2"/>
    <property type="match status" value="1"/>
</dbReference>
<dbReference type="Gene3D" id="2.60.120.200">
    <property type="match status" value="1"/>
</dbReference>
<comment type="caution">
    <text evidence="14">Lacks conserved residue(s) required for the propagation of feature annotation.</text>
</comment>
<evidence type="ECO:0000259" key="21">
    <source>
        <dbReference type="PROSITE" id="PS50268"/>
    </source>
</evidence>
<dbReference type="FunFam" id="2.60.40.60:FF:000005">
    <property type="entry name" value="Protocadherin 9"/>
    <property type="match status" value="1"/>
</dbReference>
<dbReference type="FunFam" id="2.60.40.60:FF:000084">
    <property type="entry name" value="FAT atypical cadherin 3"/>
    <property type="match status" value="1"/>
</dbReference>
<keyword evidence="7 13" id="KW-0106">Calcium</keyword>
<feature type="domain" description="Cadherin" evidence="21">
    <location>
        <begin position="1066"/>
        <end position="1175"/>
    </location>
</feature>
<dbReference type="PROSITE" id="PS01187">
    <property type="entry name" value="EGF_CA"/>
    <property type="match status" value="1"/>
</dbReference>
<evidence type="ECO:0000256" key="13">
    <source>
        <dbReference type="PROSITE-ProRule" id="PRU00043"/>
    </source>
</evidence>
<dbReference type="SUPFAM" id="SSF57196">
    <property type="entry name" value="EGF/Laminin"/>
    <property type="match status" value="3"/>
</dbReference>
<dbReference type="InterPro" id="IPR002126">
    <property type="entry name" value="Cadherin-like_dom"/>
</dbReference>
<dbReference type="SUPFAM" id="SSF49899">
    <property type="entry name" value="Concanavalin A-like lectins/glucanases"/>
    <property type="match status" value="1"/>
</dbReference>
<evidence type="ECO:0000256" key="10">
    <source>
        <dbReference type="ARBA" id="ARBA00023136"/>
    </source>
</evidence>
<feature type="domain" description="Cadherin" evidence="21">
    <location>
        <begin position="2824"/>
        <end position="2915"/>
    </location>
</feature>
<dbReference type="FunFam" id="2.60.40.60:FF:000039">
    <property type="entry name" value="FAT atypical cadherin 3"/>
    <property type="match status" value="1"/>
</dbReference>
<feature type="domain" description="EGF-like" evidence="20">
    <location>
        <begin position="4168"/>
        <end position="4204"/>
    </location>
</feature>
<dbReference type="PROSITE" id="PS00022">
    <property type="entry name" value="EGF_1"/>
    <property type="match status" value="4"/>
</dbReference>
<feature type="domain" description="Cadherin" evidence="21">
    <location>
        <begin position="3439"/>
        <end position="3543"/>
    </location>
</feature>
<dbReference type="CTD" id="40191"/>
<dbReference type="PROSITE" id="PS50025">
    <property type="entry name" value="LAM_G_DOMAIN"/>
    <property type="match status" value="1"/>
</dbReference>
<feature type="domain" description="Cadherin" evidence="21">
    <location>
        <begin position="2382"/>
        <end position="2489"/>
    </location>
</feature>
<feature type="domain" description="Cadherin" evidence="21">
    <location>
        <begin position="2251"/>
        <end position="2381"/>
    </location>
</feature>
<feature type="domain" description="EGF-like" evidence="20">
    <location>
        <begin position="3924"/>
        <end position="3962"/>
    </location>
</feature>
<feature type="domain" description="EGF-like" evidence="20">
    <location>
        <begin position="4244"/>
        <end position="4279"/>
    </location>
</feature>
<dbReference type="FunFam" id="2.60.40.60:FF:000026">
    <property type="entry name" value="FAT atypical cadherin 1"/>
    <property type="match status" value="2"/>
</dbReference>
<feature type="domain" description="Cadherin" evidence="21">
    <location>
        <begin position="1829"/>
        <end position="1942"/>
    </location>
</feature>
<dbReference type="GO" id="GO:0016477">
    <property type="term" value="P:cell migration"/>
    <property type="evidence" value="ECO:0007669"/>
    <property type="project" value="TreeGrafter"/>
</dbReference>
<dbReference type="Pfam" id="PF00028">
    <property type="entry name" value="Cadherin"/>
    <property type="match status" value="28"/>
</dbReference>
<dbReference type="FunFam" id="2.60.40.60:FF:000061">
    <property type="entry name" value="FAT atypical cadherin 3"/>
    <property type="match status" value="1"/>
</dbReference>
<dbReference type="GO" id="GO:0030855">
    <property type="term" value="P:epithelial cell differentiation"/>
    <property type="evidence" value="ECO:0007669"/>
    <property type="project" value="UniProtKB-ARBA"/>
</dbReference>
<evidence type="ECO:0000256" key="1">
    <source>
        <dbReference type="ARBA" id="ARBA00004251"/>
    </source>
</evidence>
<feature type="compositionally biased region" description="Polar residues" evidence="16">
    <location>
        <begin position="4522"/>
        <end position="4539"/>
    </location>
</feature>
<dbReference type="GO" id="GO:0008013">
    <property type="term" value="F:beta-catenin binding"/>
    <property type="evidence" value="ECO:0007669"/>
    <property type="project" value="TreeGrafter"/>
</dbReference>
<keyword evidence="11 14" id="KW-1015">Disulfide bond</keyword>